<dbReference type="AlphaFoldDB" id="A0A3B0UR11"/>
<protein>
    <recommendedName>
        <fullName evidence="4">DNA-damage-inducible protein J</fullName>
    </recommendedName>
</protein>
<proteinExistence type="inferred from homology"/>
<sequence length="84" mass="9477">MQKVQANYRIDAHAKQKAYAVLSRMGIKPTDAVNMFMNHIAMFGELPFHPRVPNAETIEAMNELENDGGKTYATSQEMYDDLGI</sequence>
<dbReference type="EMBL" id="UOEU01000250">
    <property type="protein sequence ID" value="VAW31560.1"/>
    <property type="molecule type" value="Genomic_DNA"/>
</dbReference>
<dbReference type="GO" id="GO:0006355">
    <property type="term" value="P:regulation of DNA-templated transcription"/>
    <property type="evidence" value="ECO:0007669"/>
    <property type="project" value="InterPro"/>
</dbReference>
<dbReference type="GO" id="GO:0044010">
    <property type="term" value="P:single-species biofilm formation"/>
    <property type="evidence" value="ECO:0007669"/>
    <property type="project" value="InterPro"/>
</dbReference>
<evidence type="ECO:0000256" key="1">
    <source>
        <dbReference type="ARBA" id="ARBA00010562"/>
    </source>
</evidence>
<dbReference type="InterPro" id="IPR007337">
    <property type="entry name" value="RelB/DinJ"/>
</dbReference>
<evidence type="ECO:0000256" key="2">
    <source>
        <dbReference type="ARBA" id="ARBA00022649"/>
    </source>
</evidence>
<dbReference type="PANTHER" id="PTHR38781">
    <property type="entry name" value="ANTITOXIN DINJ-RELATED"/>
    <property type="match status" value="1"/>
</dbReference>
<gene>
    <name evidence="3" type="ORF">MNBD_CHLOROFLEXI01-1752</name>
</gene>
<name>A0A3B0UR11_9ZZZZ</name>
<keyword evidence="2" id="KW-1277">Toxin-antitoxin system</keyword>
<accession>A0A3B0UR11</accession>
<dbReference type="GO" id="GO:0015643">
    <property type="term" value="F:toxic substance binding"/>
    <property type="evidence" value="ECO:0007669"/>
    <property type="project" value="InterPro"/>
</dbReference>
<dbReference type="Gene3D" id="1.10.1220.10">
    <property type="entry name" value="Met repressor-like"/>
    <property type="match status" value="1"/>
</dbReference>
<dbReference type="Pfam" id="PF04221">
    <property type="entry name" value="RelB"/>
    <property type="match status" value="1"/>
</dbReference>
<evidence type="ECO:0000313" key="3">
    <source>
        <dbReference type="EMBL" id="VAW31560.1"/>
    </source>
</evidence>
<dbReference type="PIRSF" id="PIRSF003108">
    <property type="entry name" value="DinJ"/>
    <property type="match status" value="1"/>
</dbReference>
<dbReference type="GO" id="GO:0000987">
    <property type="term" value="F:cis-regulatory region sequence-specific DNA binding"/>
    <property type="evidence" value="ECO:0007669"/>
    <property type="project" value="InterPro"/>
</dbReference>
<dbReference type="NCBIfam" id="TIGR02384">
    <property type="entry name" value="RelB_DinJ"/>
    <property type="match status" value="1"/>
</dbReference>
<organism evidence="3">
    <name type="scientific">hydrothermal vent metagenome</name>
    <dbReference type="NCBI Taxonomy" id="652676"/>
    <lineage>
        <taxon>unclassified sequences</taxon>
        <taxon>metagenomes</taxon>
        <taxon>ecological metagenomes</taxon>
    </lineage>
</organism>
<dbReference type="InterPro" id="IPR013321">
    <property type="entry name" value="Arc_rbn_hlx_hlx"/>
</dbReference>
<dbReference type="PANTHER" id="PTHR38781:SF1">
    <property type="entry name" value="ANTITOXIN DINJ-RELATED"/>
    <property type="match status" value="1"/>
</dbReference>
<dbReference type="GO" id="GO:0006351">
    <property type="term" value="P:DNA-templated transcription"/>
    <property type="evidence" value="ECO:0007669"/>
    <property type="project" value="TreeGrafter"/>
</dbReference>
<dbReference type="InterPro" id="IPR026262">
    <property type="entry name" value="DinJ"/>
</dbReference>
<reference evidence="3" key="1">
    <citation type="submission" date="2018-06" db="EMBL/GenBank/DDBJ databases">
        <authorList>
            <person name="Zhirakovskaya E."/>
        </authorList>
    </citation>
    <scope>NUCLEOTIDE SEQUENCE</scope>
</reference>
<evidence type="ECO:0008006" key="4">
    <source>
        <dbReference type="Google" id="ProtNLM"/>
    </source>
</evidence>
<comment type="similarity">
    <text evidence="1">Belongs to the RelB/DinJ antitoxin family.</text>
</comment>